<comment type="caution">
    <text evidence="1">The sequence shown here is derived from an EMBL/GenBank/DDBJ whole genome shotgun (WGS) entry which is preliminary data.</text>
</comment>
<name>A0ACB1A7T0_MELEN</name>
<reference evidence="1" key="1">
    <citation type="submission" date="2023-11" db="EMBL/GenBank/DDBJ databases">
        <authorList>
            <person name="Poullet M."/>
        </authorList>
    </citation>
    <scope>NUCLEOTIDE SEQUENCE</scope>
    <source>
        <strain evidence="1">E1834</strain>
    </source>
</reference>
<keyword evidence="2" id="KW-1185">Reference proteome</keyword>
<sequence>MFGALRDNVFLLKLFALCVFFGYLLLVVSTCLLFLLFYSDVSGESSTFISIQSVLLHSIARYHSNKNYADFIDYLQEQVFLLIFIGVNSGSSLFSDKNFRQISDCGVPYSCCRKSVVSRAGAGEVNPLTPAIRSIQCWQNAQKKREQELDSDIYVLGCLQPLRTLFDSHALHIGMIVLSIIFPVCVTVCLSQCLARQIDYQHFLLRREQRRIARNERREKRYLEQKGEIKIGKQHKRQQTENTQKQGEKAEVIVPLNKCSPPRSPPKVKPPPTPKNDEEAAQLGTSIKAGKLEWKIGKTGRKAPKESSSRASSFSPLRNLSIKNNKKCEGKRKSSTLESVPNNKIKKRVFDGKKEQLHPSHKNNNFEKLNNKNCIKNIQPEPSAPPMYFTMQLQQHHFN</sequence>
<organism evidence="1 2">
    <name type="scientific">Meloidogyne enterolobii</name>
    <name type="common">Root-knot nematode worm</name>
    <name type="synonym">Meloidogyne mayaguensis</name>
    <dbReference type="NCBI Taxonomy" id="390850"/>
    <lineage>
        <taxon>Eukaryota</taxon>
        <taxon>Metazoa</taxon>
        <taxon>Ecdysozoa</taxon>
        <taxon>Nematoda</taxon>
        <taxon>Chromadorea</taxon>
        <taxon>Rhabditida</taxon>
        <taxon>Tylenchina</taxon>
        <taxon>Tylenchomorpha</taxon>
        <taxon>Tylenchoidea</taxon>
        <taxon>Meloidogynidae</taxon>
        <taxon>Meloidogyninae</taxon>
        <taxon>Meloidogyne</taxon>
    </lineage>
</organism>
<dbReference type="Proteomes" id="UP001497535">
    <property type="component" value="Unassembled WGS sequence"/>
</dbReference>
<gene>
    <name evidence="1" type="ORF">MENTE1834_LOCUS35142</name>
</gene>
<dbReference type="EMBL" id="CAVMJV010000066">
    <property type="protein sequence ID" value="CAK5087542.1"/>
    <property type="molecule type" value="Genomic_DNA"/>
</dbReference>
<evidence type="ECO:0000313" key="2">
    <source>
        <dbReference type="Proteomes" id="UP001497535"/>
    </source>
</evidence>
<protein>
    <submittedName>
        <fullName evidence="1">Uncharacterized protein</fullName>
    </submittedName>
</protein>
<evidence type="ECO:0000313" key="1">
    <source>
        <dbReference type="EMBL" id="CAK5087542.1"/>
    </source>
</evidence>
<proteinExistence type="predicted"/>
<accession>A0ACB1A7T0</accession>